<gene>
    <name evidence="2" type="ORF">H3146_05990</name>
</gene>
<dbReference type="Proteomes" id="UP000525686">
    <property type="component" value="Unassembled WGS sequence"/>
</dbReference>
<feature type="compositionally biased region" description="Basic and acidic residues" evidence="1">
    <location>
        <begin position="7"/>
        <end position="21"/>
    </location>
</feature>
<proteinExistence type="predicted"/>
<organism evidence="2 3">
    <name type="scientific">Streptomyces alkaliterrae</name>
    <dbReference type="NCBI Taxonomy" id="2213162"/>
    <lineage>
        <taxon>Bacteria</taxon>
        <taxon>Bacillati</taxon>
        <taxon>Actinomycetota</taxon>
        <taxon>Actinomycetes</taxon>
        <taxon>Kitasatosporales</taxon>
        <taxon>Streptomycetaceae</taxon>
        <taxon>Streptomyces</taxon>
    </lineage>
</organism>
<protein>
    <submittedName>
        <fullName evidence="2">Uncharacterized protein</fullName>
    </submittedName>
</protein>
<dbReference type="EMBL" id="JABJWZ010000031">
    <property type="protein sequence ID" value="MBB1252918.1"/>
    <property type="molecule type" value="Genomic_DNA"/>
</dbReference>
<evidence type="ECO:0000313" key="3">
    <source>
        <dbReference type="Proteomes" id="UP000525686"/>
    </source>
</evidence>
<comment type="caution">
    <text evidence="2">The sequence shown here is derived from an EMBL/GenBank/DDBJ whole genome shotgun (WGS) entry which is preliminary data.</text>
</comment>
<dbReference type="Pfam" id="PF19698">
    <property type="entry name" value="DUF6197"/>
    <property type="match status" value="1"/>
</dbReference>
<sequence length="165" mass="17989">MSLTKQTPDRGHVGFDWRGRSGETVTGEDAAHHLEATLALLDKHGWTRATVTGEDAVDHLAGADETWKVKRLLLGLVRTVSDLIKDEDGPLTLGLALRRVAVDGGDDDTETVADRCITTILRLRTGARHPSLTAWAGRRGRTQSEIRDLLTEAAAFARKYGPARV</sequence>
<dbReference type="InterPro" id="IPR045677">
    <property type="entry name" value="DUF6197"/>
</dbReference>
<name>A0A7W3WIC8_9ACTN</name>
<evidence type="ECO:0000313" key="2">
    <source>
        <dbReference type="EMBL" id="MBB1252918.1"/>
    </source>
</evidence>
<dbReference type="RefSeq" id="WP_181353710.1">
    <property type="nucleotide sequence ID" value="NZ_JABJWZ010000031.1"/>
</dbReference>
<accession>A0A7W3WIC8</accession>
<reference evidence="3" key="1">
    <citation type="submission" date="2020-05" db="EMBL/GenBank/DDBJ databases">
        <title>Classification of alakaliphilic streptomycetes isolated from an alkaline soil next to Lonar Crater, India and a proposal for the recognition of Streptomyces alkaliterrae sp. nov.</title>
        <authorList>
            <person name="Golinska P."/>
        </authorList>
    </citation>
    <scope>NUCLEOTIDE SEQUENCE [LARGE SCALE GENOMIC DNA]</scope>
    <source>
        <strain evidence="3">OF3</strain>
    </source>
</reference>
<evidence type="ECO:0000256" key="1">
    <source>
        <dbReference type="SAM" id="MobiDB-lite"/>
    </source>
</evidence>
<feature type="region of interest" description="Disordered" evidence="1">
    <location>
        <begin position="1"/>
        <end position="21"/>
    </location>
</feature>
<dbReference type="AlphaFoldDB" id="A0A7W3WIC8"/>